<dbReference type="Gene3D" id="2.60.120.290">
    <property type="entry name" value="Spermadhesin, CUB domain"/>
    <property type="match status" value="1"/>
</dbReference>
<reference evidence="8" key="1">
    <citation type="submission" date="2022-11" db="UniProtKB">
        <authorList>
            <consortium name="WormBaseParasite"/>
        </authorList>
    </citation>
    <scope>IDENTIFICATION</scope>
</reference>
<evidence type="ECO:0000313" key="8">
    <source>
        <dbReference type="WBParaSite" id="nRc.2.0.1.t32833-RA"/>
    </source>
</evidence>
<dbReference type="PANTHER" id="PTHR24251:SF43">
    <property type="entry name" value="TOLLOID-LIKE PROTEIN 2"/>
    <property type="match status" value="1"/>
</dbReference>
<comment type="caution">
    <text evidence="5">Lacks conserved residue(s) required for the propagation of feature annotation.</text>
</comment>
<keyword evidence="2" id="KW-0677">Repeat</keyword>
<dbReference type="Proteomes" id="UP000887565">
    <property type="component" value="Unplaced"/>
</dbReference>
<dbReference type="InterPro" id="IPR000859">
    <property type="entry name" value="CUB_dom"/>
</dbReference>
<dbReference type="SUPFAM" id="SSF49854">
    <property type="entry name" value="Spermadhesin, CUB domain"/>
    <property type="match status" value="1"/>
</dbReference>
<evidence type="ECO:0000259" key="6">
    <source>
        <dbReference type="PROSITE" id="PS01180"/>
    </source>
</evidence>
<evidence type="ECO:0000313" key="7">
    <source>
        <dbReference type="Proteomes" id="UP000887565"/>
    </source>
</evidence>
<evidence type="ECO:0000256" key="2">
    <source>
        <dbReference type="ARBA" id="ARBA00022737"/>
    </source>
</evidence>
<dbReference type="SMART" id="SM00042">
    <property type="entry name" value="CUB"/>
    <property type="match status" value="1"/>
</dbReference>
<accession>A0A915K200</accession>
<dbReference type="PROSITE" id="PS01180">
    <property type="entry name" value="CUB"/>
    <property type="match status" value="1"/>
</dbReference>
<keyword evidence="4" id="KW-0325">Glycoprotein</keyword>
<evidence type="ECO:0000256" key="4">
    <source>
        <dbReference type="ARBA" id="ARBA00023180"/>
    </source>
</evidence>
<keyword evidence="1" id="KW-0732">Signal</keyword>
<evidence type="ECO:0000256" key="3">
    <source>
        <dbReference type="ARBA" id="ARBA00023157"/>
    </source>
</evidence>
<dbReference type="CDD" id="cd00041">
    <property type="entry name" value="CUB"/>
    <property type="match status" value="1"/>
</dbReference>
<proteinExistence type="predicted"/>
<protein>
    <submittedName>
        <fullName evidence="8">CUB domain-containing protein</fullName>
    </submittedName>
</protein>
<organism evidence="7 8">
    <name type="scientific">Romanomermis culicivorax</name>
    <name type="common">Nematode worm</name>
    <dbReference type="NCBI Taxonomy" id="13658"/>
    <lineage>
        <taxon>Eukaryota</taxon>
        <taxon>Metazoa</taxon>
        <taxon>Ecdysozoa</taxon>
        <taxon>Nematoda</taxon>
        <taxon>Enoplea</taxon>
        <taxon>Dorylaimia</taxon>
        <taxon>Mermithida</taxon>
        <taxon>Mermithoidea</taxon>
        <taxon>Mermithidae</taxon>
        <taxon>Romanomermis</taxon>
    </lineage>
</organism>
<keyword evidence="7" id="KW-1185">Reference proteome</keyword>
<dbReference type="InterPro" id="IPR035914">
    <property type="entry name" value="Sperma_CUB_dom_sf"/>
</dbReference>
<dbReference type="FunFam" id="2.60.120.290:FF:000004">
    <property type="entry name" value="Metalloendopeptidase"/>
    <property type="match status" value="1"/>
</dbReference>
<dbReference type="OMA" id="EQHENCI"/>
<dbReference type="WBParaSite" id="nRc.2.0.1.t32833-RA">
    <property type="protein sequence ID" value="nRc.2.0.1.t32833-RA"/>
    <property type="gene ID" value="nRc.2.0.1.g32833"/>
</dbReference>
<feature type="domain" description="CUB" evidence="6">
    <location>
        <begin position="17"/>
        <end position="128"/>
    </location>
</feature>
<keyword evidence="3" id="KW-1015">Disulfide bond</keyword>
<evidence type="ECO:0000256" key="5">
    <source>
        <dbReference type="PROSITE-ProRule" id="PRU00059"/>
    </source>
</evidence>
<dbReference type="AlphaFoldDB" id="A0A915K200"/>
<dbReference type="PANTHER" id="PTHR24251">
    <property type="entry name" value="OVOCHYMASE-RELATED"/>
    <property type="match status" value="1"/>
</dbReference>
<dbReference type="Pfam" id="PF00431">
    <property type="entry name" value="CUB"/>
    <property type="match status" value="1"/>
</dbReference>
<sequence>MNSDTTYNNPLYSTVTCGGEINDDQGVIDSTDYPHDYSPNSDCMWVITVPENYQVAIKFTMFQLEQHENCIYDYVEFRDGDRADSPVLGRFCGYSLPPEIKSTSNKIRVKFASDSSVEKAGFSFKFMK</sequence>
<name>A0A915K200_ROMCU</name>
<evidence type="ECO:0000256" key="1">
    <source>
        <dbReference type="ARBA" id="ARBA00022729"/>
    </source>
</evidence>